<accession>A0A699JNU3</accession>
<gene>
    <name evidence="9" type="ORF">Tci_617630</name>
</gene>
<dbReference type="InterPro" id="IPR043502">
    <property type="entry name" value="DNA/RNA_pol_sf"/>
</dbReference>
<evidence type="ECO:0000256" key="6">
    <source>
        <dbReference type="ARBA" id="ARBA00022918"/>
    </source>
</evidence>
<dbReference type="InterPro" id="IPR041373">
    <property type="entry name" value="RT_RNaseH"/>
</dbReference>
<dbReference type="AlphaFoldDB" id="A0A699JNU3"/>
<dbReference type="Pfam" id="PF17917">
    <property type="entry name" value="RT_RNaseH"/>
    <property type="match status" value="1"/>
</dbReference>
<keyword evidence="6 9" id="KW-0695">RNA-directed DNA polymerase</keyword>
<dbReference type="Gene3D" id="3.30.420.10">
    <property type="entry name" value="Ribonuclease H-like superfamily/Ribonuclease H"/>
    <property type="match status" value="1"/>
</dbReference>
<dbReference type="EMBL" id="BKCJ010427326">
    <property type="protein sequence ID" value="GFA45658.1"/>
    <property type="molecule type" value="Genomic_DNA"/>
</dbReference>
<keyword evidence="3" id="KW-0540">Nuclease</keyword>
<dbReference type="GO" id="GO:0004519">
    <property type="term" value="F:endonuclease activity"/>
    <property type="evidence" value="ECO:0007669"/>
    <property type="project" value="UniProtKB-KW"/>
</dbReference>
<feature type="domain" description="Reverse transcriptase RNase H-like" evidence="7">
    <location>
        <begin position="17"/>
        <end position="114"/>
    </location>
</feature>
<keyword evidence="4" id="KW-0255">Endonuclease</keyword>
<dbReference type="GO" id="GO:0003676">
    <property type="term" value="F:nucleic acid binding"/>
    <property type="evidence" value="ECO:0007669"/>
    <property type="project" value="InterPro"/>
</dbReference>
<dbReference type="FunFam" id="3.10.20.370:FF:000001">
    <property type="entry name" value="Retrovirus-related Pol polyprotein from transposon 17.6-like protein"/>
    <property type="match status" value="1"/>
</dbReference>
<name>A0A699JNU3_TANCI</name>
<evidence type="ECO:0000256" key="4">
    <source>
        <dbReference type="ARBA" id="ARBA00022759"/>
    </source>
</evidence>
<dbReference type="InterPro" id="IPR036397">
    <property type="entry name" value="RNaseH_sf"/>
</dbReference>
<comment type="caution">
    <text evidence="9">The sequence shown here is derived from an EMBL/GenBank/DDBJ whole genome shotgun (WGS) entry which is preliminary data.</text>
</comment>
<proteinExistence type="predicted"/>
<dbReference type="GO" id="GO:0016787">
    <property type="term" value="F:hydrolase activity"/>
    <property type="evidence" value="ECO:0007669"/>
    <property type="project" value="UniProtKB-KW"/>
</dbReference>
<organism evidence="9">
    <name type="scientific">Tanacetum cinerariifolium</name>
    <name type="common">Dalmatian daisy</name>
    <name type="synonym">Chrysanthemum cinerariifolium</name>
    <dbReference type="NCBI Taxonomy" id="118510"/>
    <lineage>
        <taxon>Eukaryota</taxon>
        <taxon>Viridiplantae</taxon>
        <taxon>Streptophyta</taxon>
        <taxon>Embryophyta</taxon>
        <taxon>Tracheophyta</taxon>
        <taxon>Spermatophyta</taxon>
        <taxon>Magnoliopsida</taxon>
        <taxon>eudicotyledons</taxon>
        <taxon>Gunneridae</taxon>
        <taxon>Pentapetalae</taxon>
        <taxon>asterids</taxon>
        <taxon>campanulids</taxon>
        <taxon>Asterales</taxon>
        <taxon>Asteraceae</taxon>
        <taxon>Asteroideae</taxon>
        <taxon>Anthemideae</taxon>
        <taxon>Anthemidinae</taxon>
        <taxon>Tanacetum</taxon>
    </lineage>
</organism>
<keyword evidence="5" id="KW-0378">Hydrolase</keyword>
<dbReference type="PANTHER" id="PTHR34072:SF52">
    <property type="entry name" value="RIBONUCLEASE H"/>
    <property type="match status" value="1"/>
</dbReference>
<keyword evidence="1" id="KW-0808">Transferase</keyword>
<feature type="domain" description="Tf2-1-like SH3-like" evidence="8">
    <location>
        <begin position="204"/>
        <end position="266"/>
    </location>
</feature>
<dbReference type="CDD" id="cd09274">
    <property type="entry name" value="RNase_HI_RT_Ty3"/>
    <property type="match status" value="1"/>
</dbReference>
<evidence type="ECO:0000256" key="3">
    <source>
        <dbReference type="ARBA" id="ARBA00022722"/>
    </source>
</evidence>
<keyword evidence="2" id="KW-0548">Nucleotidyltransferase</keyword>
<dbReference type="SUPFAM" id="SSF56672">
    <property type="entry name" value="DNA/RNA polymerases"/>
    <property type="match status" value="1"/>
</dbReference>
<evidence type="ECO:0000259" key="7">
    <source>
        <dbReference type="Pfam" id="PF17917"/>
    </source>
</evidence>
<dbReference type="PANTHER" id="PTHR34072">
    <property type="entry name" value="ENZYMATIC POLYPROTEIN-RELATED"/>
    <property type="match status" value="1"/>
</dbReference>
<dbReference type="GO" id="GO:0003964">
    <property type="term" value="F:RNA-directed DNA polymerase activity"/>
    <property type="evidence" value="ECO:0007669"/>
    <property type="project" value="UniProtKB-KW"/>
</dbReference>
<sequence>MNFGSRSALILALPKGSEDFVVYCDASHKGLGVVLMQRDKVIAYASRQLKINEKNYTAHDLELGSVVFALMIRRHYLYGTQCTVYTDHKSLQHILDQKKLNMRQRRWLELLSDYDCDIRYHPRKENVVADALTRKERIEPLRVQALVMTIGLDLPKKIVEAQNKALKLENIKDEDVGGMIRKDIPKEKLEPHADGTLCLNGRSWVMLKVSPWKGVVRFDKRGKLIPRYVGPFKVLAKVGKVAYRLELPQELSRVHHTFYMSNPKKCYADGPLVMPLEGTHIDDKLQFMEEPIKIIEREIK</sequence>
<evidence type="ECO:0000256" key="5">
    <source>
        <dbReference type="ARBA" id="ARBA00022801"/>
    </source>
</evidence>
<evidence type="ECO:0000256" key="1">
    <source>
        <dbReference type="ARBA" id="ARBA00022679"/>
    </source>
</evidence>
<protein>
    <submittedName>
        <fullName evidence="9">Putative reverse transcriptase domain-containing protein</fullName>
    </submittedName>
</protein>
<evidence type="ECO:0000259" key="8">
    <source>
        <dbReference type="Pfam" id="PF24626"/>
    </source>
</evidence>
<reference evidence="9" key="1">
    <citation type="journal article" date="2019" name="Sci. Rep.">
        <title>Draft genome of Tanacetum cinerariifolium, the natural source of mosquito coil.</title>
        <authorList>
            <person name="Yamashiro T."/>
            <person name="Shiraishi A."/>
            <person name="Satake H."/>
            <person name="Nakayama K."/>
        </authorList>
    </citation>
    <scope>NUCLEOTIDE SEQUENCE</scope>
</reference>
<dbReference type="InterPro" id="IPR056924">
    <property type="entry name" value="SH3_Tf2-1"/>
</dbReference>
<dbReference type="Pfam" id="PF24626">
    <property type="entry name" value="SH3_Tf2-1"/>
    <property type="match status" value="1"/>
</dbReference>
<evidence type="ECO:0000256" key="2">
    <source>
        <dbReference type="ARBA" id="ARBA00022695"/>
    </source>
</evidence>
<evidence type="ECO:0000313" key="9">
    <source>
        <dbReference type="EMBL" id="GFA45658.1"/>
    </source>
</evidence>